<protein>
    <submittedName>
        <fullName evidence="3">Uncharacterized protein</fullName>
    </submittedName>
</protein>
<keyword evidence="2" id="KW-1133">Transmembrane helix</keyword>
<feature type="transmembrane region" description="Helical" evidence="2">
    <location>
        <begin position="54"/>
        <end position="75"/>
    </location>
</feature>
<accession>A0A1I2VJW6</accession>
<feature type="transmembrane region" description="Helical" evidence="2">
    <location>
        <begin position="87"/>
        <end position="106"/>
    </location>
</feature>
<evidence type="ECO:0000256" key="1">
    <source>
        <dbReference type="SAM" id="MobiDB-lite"/>
    </source>
</evidence>
<feature type="transmembrane region" description="Helical" evidence="2">
    <location>
        <begin position="327"/>
        <end position="348"/>
    </location>
</feature>
<dbReference type="SUPFAM" id="SSF81442">
    <property type="entry name" value="Cytochrome c oxidase subunit I-like"/>
    <property type="match status" value="1"/>
</dbReference>
<dbReference type="InterPro" id="IPR036927">
    <property type="entry name" value="Cyt_c_oxase-like_su1_sf"/>
</dbReference>
<feature type="transmembrane region" description="Helical" evidence="2">
    <location>
        <begin position="112"/>
        <end position="129"/>
    </location>
</feature>
<evidence type="ECO:0000256" key="2">
    <source>
        <dbReference type="SAM" id="Phobius"/>
    </source>
</evidence>
<organism evidence="3 4">
    <name type="scientific">Halopelagius inordinatus</name>
    <dbReference type="NCBI Taxonomy" id="553467"/>
    <lineage>
        <taxon>Archaea</taxon>
        <taxon>Methanobacteriati</taxon>
        <taxon>Methanobacteriota</taxon>
        <taxon>Stenosarchaea group</taxon>
        <taxon>Halobacteria</taxon>
        <taxon>Halobacteriales</taxon>
        <taxon>Haloferacaceae</taxon>
    </lineage>
</organism>
<sequence length="456" mass="47178">MSAIPPGVDTDSQPPMEVPLRHFLVGLGFLLGGVFVAVADAAGTVAGLGGLASLHLLLAGWVCLTILGAMTQFVPVWSGVQIHSLRLANVQLWCVAVGVAGLAAGFFTGRVALLPAFGALALVGFWVFAYNVGRTLSTARPLDVTERHFGLALVFFAFVTVLGVTLAVDFTHPLLSTVGLVHGDVAAAHATLAVFGAVLTTVLGALYQLATMFTQTELDELDRSIQRFETAAYPLGVAVLAFGRLVAADSVARFGGVLVVASLLGFGVVLGRRLLATNLAWSAMLRRYAVVAASTVLWAVAAAPSWLSSPLAADARFGAPGTMSLLVVGVVGFVVLGTLYHVVPFIVWEHSYGDRIGYEPVPTIDDLYDHRVAAADFVATVTGGGLLLAADRFGLPGVVRLVGGAAVTVGVVLFAANLLSVVREHSPRGVVGTILPLPDGLDDGPTGTGDDSPPSK</sequence>
<proteinExistence type="predicted"/>
<evidence type="ECO:0000313" key="3">
    <source>
        <dbReference type="EMBL" id="SFG87776.1"/>
    </source>
</evidence>
<feature type="transmembrane region" description="Helical" evidence="2">
    <location>
        <begin position="149"/>
        <end position="168"/>
    </location>
</feature>
<dbReference type="Proteomes" id="UP000198876">
    <property type="component" value="Unassembled WGS sequence"/>
</dbReference>
<reference evidence="4" key="1">
    <citation type="submission" date="2016-10" db="EMBL/GenBank/DDBJ databases">
        <authorList>
            <person name="Varghese N."/>
            <person name="Submissions S."/>
        </authorList>
    </citation>
    <scope>NUCLEOTIDE SEQUENCE [LARGE SCALE GENOMIC DNA]</scope>
    <source>
        <strain evidence="4">CGMCC 1.7739</strain>
    </source>
</reference>
<feature type="transmembrane region" description="Helical" evidence="2">
    <location>
        <begin position="254"/>
        <end position="275"/>
    </location>
</feature>
<keyword evidence="2" id="KW-0812">Transmembrane</keyword>
<feature type="transmembrane region" description="Helical" evidence="2">
    <location>
        <begin position="287"/>
        <end position="307"/>
    </location>
</feature>
<dbReference type="Gene3D" id="1.20.210.10">
    <property type="entry name" value="Cytochrome c oxidase-like, subunit I domain"/>
    <property type="match status" value="1"/>
</dbReference>
<dbReference type="STRING" id="553467.SAMN04488063_3192"/>
<gene>
    <name evidence="3" type="ORF">SAMN04488063_3192</name>
</gene>
<feature type="region of interest" description="Disordered" evidence="1">
    <location>
        <begin position="437"/>
        <end position="456"/>
    </location>
</feature>
<feature type="transmembrane region" description="Helical" evidence="2">
    <location>
        <begin position="402"/>
        <end position="422"/>
    </location>
</feature>
<dbReference type="AlphaFoldDB" id="A0A1I2VJW6"/>
<dbReference type="RefSeq" id="WP_092893557.1">
    <property type="nucleotide sequence ID" value="NZ_FOOQ01000005.1"/>
</dbReference>
<feature type="transmembrane region" description="Helical" evidence="2">
    <location>
        <begin position="23"/>
        <end position="48"/>
    </location>
</feature>
<keyword evidence="4" id="KW-1185">Reference proteome</keyword>
<evidence type="ECO:0000313" key="4">
    <source>
        <dbReference type="Proteomes" id="UP000198876"/>
    </source>
</evidence>
<dbReference type="EMBL" id="FOOQ01000005">
    <property type="protein sequence ID" value="SFG87776.1"/>
    <property type="molecule type" value="Genomic_DNA"/>
</dbReference>
<keyword evidence="2" id="KW-0472">Membrane</keyword>
<name>A0A1I2VJW6_9EURY</name>
<feature type="transmembrane region" description="Helical" evidence="2">
    <location>
        <begin position="188"/>
        <end position="210"/>
    </location>
</feature>